<evidence type="ECO:0000313" key="1">
    <source>
        <dbReference type="EMBL" id="NEU66896.1"/>
    </source>
</evidence>
<proteinExistence type="predicted"/>
<dbReference type="AlphaFoldDB" id="A0A6M0IF41"/>
<reference evidence="1 2" key="1">
    <citation type="submission" date="2020-02" db="EMBL/GenBank/DDBJ databases">
        <title>Draft genome sequence of two Spirosoma agri KCTC 52727 and Spirosoma terrae KCTC 52035.</title>
        <authorList>
            <person name="Rojas J."/>
            <person name="Ambika Manirajan B."/>
            <person name="Ratering S."/>
            <person name="Suarez C."/>
            <person name="Schnell S."/>
        </authorList>
    </citation>
    <scope>NUCLEOTIDE SEQUENCE [LARGE SCALE GENOMIC DNA]</scope>
    <source>
        <strain evidence="1 2">KCTC 52727</strain>
    </source>
</reference>
<evidence type="ECO:0000313" key="2">
    <source>
        <dbReference type="Proteomes" id="UP000477386"/>
    </source>
</evidence>
<dbReference type="InterPro" id="IPR015946">
    <property type="entry name" value="KH_dom-like_a/b"/>
</dbReference>
<dbReference type="InterPro" id="IPR003718">
    <property type="entry name" value="OsmC/Ohr_fam"/>
</dbReference>
<protein>
    <submittedName>
        <fullName evidence="1">OsmC family protein</fullName>
    </submittedName>
</protein>
<dbReference type="Pfam" id="PF02566">
    <property type="entry name" value="OsmC"/>
    <property type="match status" value="1"/>
</dbReference>
<dbReference type="PANTHER" id="PTHR42830:SF2">
    <property type="entry name" value="OSMC_OHR FAMILY PROTEIN"/>
    <property type="match status" value="1"/>
</dbReference>
<sequence length="160" mass="17492">MAKQHTYSVTTKWTGNTGQGTSAYKTYERSHVISAANKPDIPGSSDPSFRGDKTRYNPEELLVASLSTCHMLWYLHLCAEAGVIVVDYVDQPTGIMVETPDGGGHFSEVTLSPEVVVADQSMIDKANELHYQAHALCFIANSCNFPIHHDPTCHAIDVIA</sequence>
<dbReference type="InterPro" id="IPR052707">
    <property type="entry name" value="OsmC_Ohr_Peroxiredoxin"/>
</dbReference>
<name>A0A6M0IF41_9BACT</name>
<dbReference type="RefSeq" id="WP_164036254.1">
    <property type="nucleotide sequence ID" value="NZ_JAAGNZ010000001.1"/>
</dbReference>
<dbReference type="SUPFAM" id="SSF82784">
    <property type="entry name" value="OsmC-like"/>
    <property type="match status" value="1"/>
</dbReference>
<dbReference type="PANTHER" id="PTHR42830">
    <property type="entry name" value="OSMOTICALLY INDUCIBLE FAMILY PROTEIN"/>
    <property type="match status" value="1"/>
</dbReference>
<comment type="caution">
    <text evidence="1">The sequence shown here is derived from an EMBL/GenBank/DDBJ whole genome shotgun (WGS) entry which is preliminary data.</text>
</comment>
<dbReference type="InterPro" id="IPR036102">
    <property type="entry name" value="OsmC/Ohrsf"/>
</dbReference>
<organism evidence="1 2">
    <name type="scientific">Spirosoma agri</name>
    <dbReference type="NCBI Taxonomy" id="1987381"/>
    <lineage>
        <taxon>Bacteria</taxon>
        <taxon>Pseudomonadati</taxon>
        <taxon>Bacteroidota</taxon>
        <taxon>Cytophagia</taxon>
        <taxon>Cytophagales</taxon>
        <taxon>Cytophagaceae</taxon>
        <taxon>Spirosoma</taxon>
    </lineage>
</organism>
<accession>A0A6M0IF41</accession>
<gene>
    <name evidence="1" type="ORF">GK091_08385</name>
</gene>
<dbReference type="EMBL" id="JAAGNZ010000001">
    <property type="protein sequence ID" value="NEU66896.1"/>
    <property type="molecule type" value="Genomic_DNA"/>
</dbReference>
<dbReference type="Proteomes" id="UP000477386">
    <property type="component" value="Unassembled WGS sequence"/>
</dbReference>
<keyword evidence="2" id="KW-1185">Reference proteome</keyword>
<dbReference type="Gene3D" id="3.30.300.20">
    <property type="match status" value="1"/>
</dbReference>